<name>A0A3B1E220_9ZZZZ</name>
<dbReference type="PANTHER" id="PTHR42711:SF5">
    <property type="entry name" value="ABC TRANSPORTER ATP-BINDING PROTEIN NATA"/>
    <property type="match status" value="1"/>
</dbReference>
<dbReference type="InterPro" id="IPR003439">
    <property type="entry name" value="ABC_transporter-like_ATP-bd"/>
</dbReference>
<evidence type="ECO:0000256" key="4">
    <source>
        <dbReference type="ARBA" id="ARBA00022840"/>
    </source>
</evidence>
<dbReference type="Gene3D" id="3.40.50.300">
    <property type="entry name" value="P-loop containing nucleotide triphosphate hydrolases"/>
    <property type="match status" value="1"/>
</dbReference>
<keyword evidence="3" id="KW-0547">Nucleotide-binding</keyword>
<gene>
    <name evidence="6" type="ORF">MNBD_PLANCTO03-137</name>
</gene>
<dbReference type="Pfam" id="PF13732">
    <property type="entry name" value="DrrA1-3_C"/>
    <property type="match status" value="1"/>
</dbReference>
<evidence type="ECO:0000256" key="1">
    <source>
        <dbReference type="ARBA" id="ARBA00005417"/>
    </source>
</evidence>
<dbReference type="Pfam" id="PF00005">
    <property type="entry name" value="ABC_tran"/>
    <property type="match status" value="1"/>
</dbReference>
<keyword evidence="4 6" id="KW-0067">ATP-binding</keyword>
<accession>A0A3B1E220</accession>
<keyword evidence="2" id="KW-0813">Transport</keyword>
<protein>
    <submittedName>
        <fullName evidence="6">ABC transporter, ATP-binding protein</fullName>
    </submittedName>
</protein>
<evidence type="ECO:0000259" key="5">
    <source>
        <dbReference type="PROSITE" id="PS50893"/>
    </source>
</evidence>
<dbReference type="PANTHER" id="PTHR42711">
    <property type="entry name" value="ABC TRANSPORTER ATP-BINDING PROTEIN"/>
    <property type="match status" value="1"/>
</dbReference>
<dbReference type="AlphaFoldDB" id="A0A3B1E220"/>
<evidence type="ECO:0000256" key="2">
    <source>
        <dbReference type="ARBA" id="ARBA00022448"/>
    </source>
</evidence>
<dbReference type="PROSITE" id="PS50893">
    <property type="entry name" value="ABC_TRANSPORTER_2"/>
    <property type="match status" value="1"/>
</dbReference>
<sequence>MADAIVMQGITKSFGSKVAVREMNLVVPEGALYGFIGPNGAGKTTTIRMIMSILFPDSGRLSVLGKASAVESKDRIGYLPEERGVYKKMKVGKFLKFIGKLKGMSGPDLDRKVKAWLERVELGDCYKKQCDELSKGMQQKIQFIASVLHEPELLIFDEPFSGLDPVNMRMLRDLFLEQHEAGRTVLFSTHVMYQAEQLCDHIIMINQGAKVLDSSLDEIRSQYDPRSIVFEPLDAEQAGVVEGFAGVASLTKVEGHFEAAIAEEAEPTEVMQRIVERMPVRRIELHRPTLEDVFIDIVGRGVTESVDEAALRASLREEAIVGASE</sequence>
<dbReference type="InterPro" id="IPR027417">
    <property type="entry name" value="P-loop_NTPase"/>
</dbReference>
<evidence type="ECO:0000256" key="3">
    <source>
        <dbReference type="ARBA" id="ARBA00022741"/>
    </source>
</evidence>
<feature type="domain" description="ABC transporter" evidence="5">
    <location>
        <begin position="5"/>
        <end position="232"/>
    </location>
</feature>
<dbReference type="SMART" id="SM00382">
    <property type="entry name" value="AAA"/>
    <property type="match status" value="1"/>
</dbReference>
<dbReference type="GO" id="GO:0016887">
    <property type="term" value="F:ATP hydrolysis activity"/>
    <property type="evidence" value="ECO:0007669"/>
    <property type="project" value="InterPro"/>
</dbReference>
<comment type="similarity">
    <text evidence="1">Belongs to the ABC transporter superfamily.</text>
</comment>
<dbReference type="GO" id="GO:0005524">
    <property type="term" value="F:ATP binding"/>
    <property type="evidence" value="ECO:0007669"/>
    <property type="project" value="UniProtKB-KW"/>
</dbReference>
<reference evidence="6" key="1">
    <citation type="submission" date="2018-06" db="EMBL/GenBank/DDBJ databases">
        <authorList>
            <person name="Zhirakovskaya E."/>
        </authorList>
    </citation>
    <scope>NUCLEOTIDE SEQUENCE</scope>
</reference>
<dbReference type="InterPro" id="IPR050763">
    <property type="entry name" value="ABC_transporter_ATP-binding"/>
</dbReference>
<proteinExistence type="inferred from homology"/>
<dbReference type="InterPro" id="IPR017871">
    <property type="entry name" value="ABC_transporter-like_CS"/>
</dbReference>
<organism evidence="6">
    <name type="scientific">hydrothermal vent metagenome</name>
    <dbReference type="NCBI Taxonomy" id="652676"/>
    <lineage>
        <taxon>unclassified sequences</taxon>
        <taxon>metagenomes</taxon>
        <taxon>ecological metagenomes</taxon>
    </lineage>
</organism>
<dbReference type="SUPFAM" id="SSF52540">
    <property type="entry name" value="P-loop containing nucleoside triphosphate hydrolases"/>
    <property type="match status" value="1"/>
</dbReference>
<dbReference type="InterPro" id="IPR003593">
    <property type="entry name" value="AAA+_ATPase"/>
</dbReference>
<dbReference type="InterPro" id="IPR025302">
    <property type="entry name" value="DrrA1/2-like_C"/>
</dbReference>
<dbReference type="EMBL" id="UOGK01000225">
    <property type="protein sequence ID" value="VAX39355.1"/>
    <property type="molecule type" value="Genomic_DNA"/>
</dbReference>
<dbReference type="PROSITE" id="PS00211">
    <property type="entry name" value="ABC_TRANSPORTER_1"/>
    <property type="match status" value="1"/>
</dbReference>
<evidence type="ECO:0000313" key="6">
    <source>
        <dbReference type="EMBL" id="VAX39355.1"/>
    </source>
</evidence>